<dbReference type="OrthoDB" id="9883795at2"/>
<protein>
    <submittedName>
        <fullName evidence="2">Uncharacterized protein</fullName>
    </submittedName>
</protein>
<organism evidence="2 3">
    <name type="scientific">Paenibacillus paeoniae</name>
    <dbReference type="NCBI Taxonomy" id="2292705"/>
    <lineage>
        <taxon>Bacteria</taxon>
        <taxon>Bacillati</taxon>
        <taxon>Bacillota</taxon>
        <taxon>Bacilli</taxon>
        <taxon>Bacillales</taxon>
        <taxon>Paenibacillaceae</taxon>
        <taxon>Paenibacillus</taxon>
    </lineage>
</organism>
<evidence type="ECO:0000313" key="3">
    <source>
        <dbReference type="Proteomes" id="UP000261905"/>
    </source>
</evidence>
<dbReference type="Proteomes" id="UP000261905">
    <property type="component" value="Unassembled WGS sequence"/>
</dbReference>
<dbReference type="AlphaFoldDB" id="A0A371PJ08"/>
<evidence type="ECO:0000313" key="2">
    <source>
        <dbReference type="EMBL" id="REK75905.1"/>
    </source>
</evidence>
<gene>
    <name evidence="2" type="ORF">DX130_02175</name>
</gene>
<evidence type="ECO:0000256" key="1">
    <source>
        <dbReference type="SAM" id="MobiDB-lite"/>
    </source>
</evidence>
<dbReference type="RefSeq" id="WP_116042467.1">
    <property type="nucleotide sequence ID" value="NZ_QUBQ01000001.1"/>
</dbReference>
<name>A0A371PJ08_9BACL</name>
<accession>A0A371PJ08</accession>
<dbReference type="EMBL" id="QUBQ01000001">
    <property type="protein sequence ID" value="REK75905.1"/>
    <property type="molecule type" value="Genomic_DNA"/>
</dbReference>
<comment type="caution">
    <text evidence="2">The sequence shown here is derived from an EMBL/GenBank/DDBJ whole genome shotgun (WGS) entry which is preliminary data.</text>
</comment>
<sequence>MSETHNEAHAMGQGGNPGKEDANGAAGTDGQATRSQDTVNERDGEKGKGASSNVGDQDALAFYAAGLDWPSGLAWLFNEMITSYKNKKHKP</sequence>
<feature type="compositionally biased region" description="Basic and acidic residues" evidence="1">
    <location>
        <begin position="39"/>
        <end position="48"/>
    </location>
</feature>
<feature type="region of interest" description="Disordered" evidence="1">
    <location>
        <begin position="1"/>
        <end position="56"/>
    </location>
</feature>
<proteinExistence type="predicted"/>
<reference evidence="2 3" key="1">
    <citation type="submission" date="2018-08" db="EMBL/GenBank/DDBJ databases">
        <title>Paenibacillus sp. M4BSY-1, whole genome shotgun sequence.</title>
        <authorList>
            <person name="Tuo L."/>
        </authorList>
    </citation>
    <scope>NUCLEOTIDE SEQUENCE [LARGE SCALE GENOMIC DNA]</scope>
    <source>
        <strain evidence="2 3">M4BSY-1</strain>
    </source>
</reference>
<keyword evidence="3" id="KW-1185">Reference proteome</keyword>